<protein>
    <submittedName>
        <fullName evidence="1">Uncharacterized protein</fullName>
    </submittedName>
</protein>
<dbReference type="Proteomes" id="UP000075321">
    <property type="component" value="Unassembled WGS sequence"/>
</dbReference>
<reference evidence="1 2" key="1">
    <citation type="submission" date="2016-02" db="EMBL/GenBank/DDBJ databases">
        <title>Genome sequence of Halalkalicoccus paucihalophilus DSM 24557.</title>
        <authorList>
            <person name="Poehlein A."/>
            <person name="Daniel R."/>
        </authorList>
    </citation>
    <scope>NUCLEOTIDE SEQUENCE [LARGE SCALE GENOMIC DNA]</scope>
    <source>
        <strain evidence="1 2">DSM 24557</strain>
    </source>
</reference>
<keyword evidence="2" id="KW-1185">Reference proteome</keyword>
<evidence type="ECO:0000313" key="1">
    <source>
        <dbReference type="EMBL" id="KYH25652.1"/>
    </source>
</evidence>
<gene>
    <name evidence="1" type="ORF">HAPAU_23270</name>
</gene>
<proteinExistence type="predicted"/>
<dbReference type="RefSeq" id="WP_066382621.1">
    <property type="nucleotide sequence ID" value="NZ_LTAZ01000005.1"/>
</dbReference>
<dbReference type="PATRIC" id="fig|1008153.3.peg.2376"/>
<organism evidence="1 2">
    <name type="scientific">Halalkalicoccus paucihalophilus</name>
    <dbReference type="NCBI Taxonomy" id="1008153"/>
    <lineage>
        <taxon>Archaea</taxon>
        <taxon>Methanobacteriati</taxon>
        <taxon>Methanobacteriota</taxon>
        <taxon>Stenosarchaea group</taxon>
        <taxon>Halobacteria</taxon>
        <taxon>Halobacteriales</taxon>
        <taxon>Halococcaceae</taxon>
        <taxon>Halalkalicoccus</taxon>
    </lineage>
</organism>
<comment type="caution">
    <text evidence="1">The sequence shown here is derived from an EMBL/GenBank/DDBJ whole genome shotgun (WGS) entry which is preliminary data.</text>
</comment>
<accession>A0A151ADN7</accession>
<sequence>MPLSEADWGTARPETDLITVIEGTLRESAPEALRVDDFLRDAGDTDPTEEGLLKAVTGAVRWQFSRERSKAVVEASLERLVHEGRAEKRAFESDGEITIYYRIAPSGDLPR</sequence>
<name>A0A151ADN7_9EURY</name>
<evidence type="ECO:0000313" key="2">
    <source>
        <dbReference type="Proteomes" id="UP000075321"/>
    </source>
</evidence>
<dbReference type="AlphaFoldDB" id="A0A151ADN7"/>
<dbReference type="EMBL" id="LTAZ01000005">
    <property type="protein sequence ID" value="KYH25652.1"/>
    <property type="molecule type" value="Genomic_DNA"/>
</dbReference>